<keyword evidence="1" id="KW-0732">Signal</keyword>
<feature type="domain" description="Ig-like" evidence="4">
    <location>
        <begin position="614"/>
        <end position="708"/>
    </location>
</feature>
<dbReference type="InterPro" id="IPR003599">
    <property type="entry name" value="Ig_sub"/>
</dbReference>
<proteinExistence type="predicted"/>
<dbReference type="InterPro" id="IPR013783">
    <property type="entry name" value="Ig-like_fold"/>
</dbReference>
<dbReference type="InterPro" id="IPR050958">
    <property type="entry name" value="Cell_Adh-Cytoskel_Orgn"/>
</dbReference>
<feature type="domain" description="Ig-like" evidence="4">
    <location>
        <begin position="514"/>
        <end position="608"/>
    </location>
</feature>
<organism evidence="5 6">
    <name type="scientific">Mytilus coruscus</name>
    <name type="common">Sea mussel</name>
    <dbReference type="NCBI Taxonomy" id="42192"/>
    <lineage>
        <taxon>Eukaryota</taxon>
        <taxon>Metazoa</taxon>
        <taxon>Spiralia</taxon>
        <taxon>Lophotrochozoa</taxon>
        <taxon>Mollusca</taxon>
        <taxon>Bivalvia</taxon>
        <taxon>Autobranchia</taxon>
        <taxon>Pteriomorphia</taxon>
        <taxon>Mytilida</taxon>
        <taxon>Mytiloidea</taxon>
        <taxon>Mytilidae</taxon>
        <taxon>Mytilinae</taxon>
        <taxon>Mytilus</taxon>
    </lineage>
</organism>
<dbReference type="Pfam" id="PF13927">
    <property type="entry name" value="Ig_3"/>
    <property type="match status" value="5"/>
</dbReference>
<dbReference type="AlphaFoldDB" id="A0A6J8F0E9"/>
<dbReference type="GO" id="GO:0008046">
    <property type="term" value="F:axon guidance receptor activity"/>
    <property type="evidence" value="ECO:0007669"/>
    <property type="project" value="TreeGrafter"/>
</dbReference>
<dbReference type="CDD" id="cd00096">
    <property type="entry name" value="Ig"/>
    <property type="match status" value="6"/>
</dbReference>
<dbReference type="GO" id="GO:0005886">
    <property type="term" value="C:plasma membrane"/>
    <property type="evidence" value="ECO:0007669"/>
    <property type="project" value="TreeGrafter"/>
</dbReference>
<feature type="domain" description="Ig-like" evidence="4">
    <location>
        <begin position="214"/>
        <end position="308"/>
    </location>
</feature>
<evidence type="ECO:0000256" key="1">
    <source>
        <dbReference type="ARBA" id="ARBA00022729"/>
    </source>
</evidence>
<dbReference type="GO" id="GO:0007156">
    <property type="term" value="P:homophilic cell adhesion via plasma membrane adhesion molecules"/>
    <property type="evidence" value="ECO:0007669"/>
    <property type="project" value="TreeGrafter"/>
</dbReference>
<dbReference type="Gene3D" id="2.60.40.10">
    <property type="entry name" value="Immunoglobulins"/>
    <property type="match status" value="8"/>
</dbReference>
<dbReference type="Proteomes" id="UP000507470">
    <property type="component" value="Unassembled WGS sequence"/>
</dbReference>
<reference evidence="5 6" key="1">
    <citation type="submission" date="2020-06" db="EMBL/GenBank/DDBJ databases">
        <authorList>
            <person name="Li R."/>
            <person name="Bekaert M."/>
        </authorList>
    </citation>
    <scope>NUCLEOTIDE SEQUENCE [LARGE SCALE GENOMIC DNA]</scope>
    <source>
        <strain evidence="6">wild</strain>
    </source>
</reference>
<dbReference type="SMART" id="SM00408">
    <property type="entry name" value="IGc2"/>
    <property type="match status" value="8"/>
</dbReference>
<dbReference type="InterPro" id="IPR036179">
    <property type="entry name" value="Ig-like_dom_sf"/>
</dbReference>
<dbReference type="OrthoDB" id="10039395at2759"/>
<name>A0A6J8F0E9_MYTCO</name>
<feature type="domain" description="Ig-like" evidence="4">
    <location>
        <begin position="13"/>
        <end position="106"/>
    </location>
</feature>
<keyword evidence="6" id="KW-1185">Reference proteome</keyword>
<keyword evidence="3" id="KW-0472">Membrane</keyword>
<evidence type="ECO:0000259" key="4">
    <source>
        <dbReference type="PROSITE" id="PS50835"/>
    </source>
</evidence>
<dbReference type="SUPFAM" id="SSF48726">
    <property type="entry name" value="Immunoglobulin"/>
    <property type="match status" value="8"/>
</dbReference>
<feature type="domain" description="Ig-like" evidence="4">
    <location>
        <begin position="114"/>
        <end position="208"/>
    </location>
</feature>
<dbReference type="PANTHER" id="PTHR45080">
    <property type="entry name" value="CONTACTIN 5"/>
    <property type="match status" value="1"/>
</dbReference>
<dbReference type="PANTHER" id="PTHR45080:SF8">
    <property type="entry name" value="IG-LIKE DOMAIN-CONTAINING PROTEIN"/>
    <property type="match status" value="1"/>
</dbReference>
<dbReference type="InterPro" id="IPR003598">
    <property type="entry name" value="Ig_sub2"/>
</dbReference>
<dbReference type="GO" id="GO:0050808">
    <property type="term" value="P:synapse organization"/>
    <property type="evidence" value="ECO:0007669"/>
    <property type="project" value="TreeGrafter"/>
</dbReference>
<dbReference type="GO" id="GO:0043025">
    <property type="term" value="C:neuronal cell body"/>
    <property type="evidence" value="ECO:0007669"/>
    <property type="project" value="TreeGrafter"/>
</dbReference>
<keyword evidence="2" id="KW-1015">Disulfide bond</keyword>
<dbReference type="PROSITE" id="PS50835">
    <property type="entry name" value="IG_LIKE"/>
    <property type="match status" value="8"/>
</dbReference>
<feature type="domain" description="Ig-like" evidence="4">
    <location>
        <begin position="316"/>
        <end position="410"/>
    </location>
</feature>
<evidence type="ECO:0000313" key="6">
    <source>
        <dbReference type="Proteomes" id="UP000507470"/>
    </source>
</evidence>
<dbReference type="InterPro" id="IPR013151">
    <property type="entry name" value="Immunoglobulin_dom"/>
</dbReference>
<dbReference type="SMART" id="SM00409">
    <property type="entry name" value="IG"/>
    <property type="match status" value="8"/>
</dbReference>
<evidence type="ECO:0000256" key="2">
    <source>
        <dbReference type="ARBA" id="ARBA00023157"/>
    </source>
</evidence>
<gene>
    <name evidence="5" type="ORF">MCOR_57298</name>
</gene>
<feature type="transmembrane region" description="Helical" evidence="3">
    <location>
        <begin position="829"/>
        <end position="852"/>
    </location>
</feature>
<feature type="domain" description="Ig-like" evidence="4">
    <location>
        <begin position="716"/>
        <end position="813"/>
    </location>
</feature>
<accession>A0A6J8F0E9</accession>
<keyword evidence="3" id="KW-1133">Transmembrane helix</keyword>
<dbReference type="EMBL" id="CACVKT020010248">
    <property type="protein sequence ID" value="CAC5425483.1"/>
    <property type="molecule type" value="Genomic_DNA"/>
</dbReference>
<protein>
    <recommendedName>
        <fullName evidence="4">Ig-like domain-containing protein</fullName>
    </recommendedName>
</protein>
<dbReference type="InterPro" id="IPR007110">
    <property type="entry name" value="Ig-like_dom"/>
</dbReference>
<sequence>MIEVQVKTVFGKPAVGISKSYYREQYGSRVSLNCRITPDPKLPTVHVFWMKNISGIMVSIIRGQRKEGMTLENPSLIINDANFEDSGWYICYGRDNSATVQSPAISLTILGDLPSVDVKKKSYISVYGDDVTLNCTVISNLNIVDVYWERVQNGTKTIINRDSVGYQGISPTHPSLNIVYNTKTHIGTYRCFATNVVGTSVSGSTTLNVIGDKPTVTTTSSVLNANFGDSVTLECIVHARPTPRKIYWKKRINNDTPTMSINKESPGISGSSIETPSLTIKYATPANEGYYSCFVENTAGVTESKPVNLIVLASLPEVSVLLQPLITGAGLDVILRCSIQAVPPAIEVYWQRNINDHQTIIKSSSLNIEGSTVGDPSLTIRKASVSMSGEYTCIARNPVGTGRSLPTILKDPIIDVAKDHYKVVYGSSVTLITSIRSNEKYPARKVFWQLNNNGIVMTIDSETKGVYGNSIDNSSLTIQKVTSSEAGNFTCFVAHDMGIARGISIVLEVIGDLPTIEIEQKQYASVYGEDITLNCIVKSDPAVTDVYWERVQNDTSIIINQGSVGVQGITPQNPSLIIISSTKIHIGKYRCFASNAVGTSGSESMSLDVIGGKPTVTTTQSIVSTNFGKEVTLTCIVHATPKITKIYWYKKINGQNHVTFIYDGFPGMSGSTVETPSLTIKSGTPANDGNYSCVAENVVGTTGSKPVILIVRAAIPEVIVPQEPLTVEAGVNVTLKCDVTAIPSATEVYWERKTNNSTTIINKNSLQVEGSTVNNPSLTIQSASVSMSGKYTCFAKNPVGIDSGVETVLKVLESLSGIINNEPDDDDSLVMEAVFGTIGAIAGLGTMVGSYITCKCKRNKKENGTYVNCAISRLF</sequence>
<dbReference type="GO" id="GO:0030424">
    <property type="term" value="C:axon"/>
    <property type="evidence" value="ECO:0007669"/>
    <property type="project" value="TreeGrafter"/>
</dbReference>
<feature type="domain" description="Ig-like" evidence="4">
    <location>
        <begin position="412"/>
        <end position="504"/>
    </location>
</feature>
<evidence type="ECO:0000256" key="3">
    <source>
        <dbReference type="SAM" id="Phobius"/>
    </source>
</evidence>
<dbReference type="Pfam" id="PF00047">
    <property type="entry name" value="ig"/>
    <property type="match status" value="1"/>
</dbReference>
<evidence type="ECO:0000313" key="5">
    <source>
        <dbReference type="EMBL" id="CAC5425483.1"/>
    </source>
</evidence>
<keyword evidence="3" id="KW-0812">Transmembrane</keyword>